<protein>
    <recommendedName>
        <fullName evidence="3">Secreted protein</fullName>
    </recommendedName>
</protein>
<evidence type="ECO:0000313" key="2">
    <source>
        <dbReference type="Proteomes" id="UP001599756"/>
    </source>
</evidence>
<gene>
    <name evidence="1" type="ORF">ACFW88_08565</name>
</gene>
<proteinExistence type="predicted"/>
<dbReference type="RefSeq" id="WP_381799669.1">
    <property type="nucleotide sequence ID" value="NZ_JBHYTS010000009.1"/>
</dbReference>
<name>A0ABW6H1W9_9ACTN</name>
<dbReference type="EMBL" id="JBHYTS010000009">
    <property type="protein sequence ID" value="MFE1750577.1"/>
    <property type="molecule type" value="Genomic_DNA"/>
</dbReference>
<organism evidence="1 2">
    <name type="scientific">Streptomyces anandii</name>
    <dbReference type="NCBI Taxonomy" id="285454"/>
    <lineage>
        <taxon>Bacteria</taxon>
        <taxon>Bacillati</taxon>
        <taxon>Actinomycetota</taxon>
        <taxon>Actinomycetes</taxon>
        <taxon>Kitasatosporales</taxon>
        <taxon>Streptomycetaceae</taxon>
        <taxon>Streptomyces</taxon>
    </lineage>
</organism>
<keyword evidence="2" id="KW-1185">Reference proteome</keyword>
<comment type="caution">
    <text evidence="1">The sequence shown here is derived from an EMBL/GenBank/DDBJ whole genome shotgun (WGS) entry which is preliminary data.</text>
</comment>
<evidence type="ECO:0008006" key="3">
    <source>
        <dbReference type="Google" id="ProtNLM"/>
    </source>
</evidence>
<dbReference type="Proteomes" id="UP001599756">
    <property type="component" value="Unassembled WGS sequence"/>
</dbReference>
<reference evidence="1 2" key="1">
    <citation type="submission" date="2024-09" db="EMBL/GenBank/DDBJ databases">
        <title>The Natural Products Discovery Center: Release of the First 8490 Sequenced Strains for Exploring Actinobacteria Biosynthetic Diversity.</title>
        <authorList>
            <person name="Kalkreuter E."/>
            <person name="Kautsar S.A."/>
            <person name="Yang D."/>
            <person name="Bader C.D."/>
            <person name="Teijaro C.N."/>
            <person name="Fluegel L."/>
            <person name="Davis C.M."/>
            <person name="Simpson J.R."/>
            <person name="Lauterbach L."/>
            <person name="Steele A.D."/>
            <person name="Gui C."/>
            <person name="Meng S."/>
            <person name="Li G."/>
            <person name="Viehrig K."/>
            <person name="Ye F."/>
            <person name="Su P."/>
            <person name="Kiefer A.F."/>
            <person name="Nichols A."/>
            <person name="Cepeda A.J."/>
            <person name="Yan W."/>
            <person name="Fan B."/>
            <person name="Jiang Y."/>
            <person name="Adhikari A."/>
            <person name="Zheng C.-J."/>
            <person name="Schuster L."/>
            <person name="Cowan T.M."/>
            <person name="Smanski M.J."/>
            <person name="Chevrette M.G."/>
            <person name="De Carvalho L.P.S."/>
            <person name="Shen B."/>
        </authorList>
    </citation>
    <scope>NUCLEOTIDE SEQUENCE [LARGE SCALE GENOMIC DNA]</scope>
    <source>
        <strain evidence="1 2">NPDC059500</strain>
    </source>
</reference>
<evidence type="ECO:0000313" key="1">
    <source>
        <dbReference type="EMBL" id="MFE1750577.1"/>
    </source>
</evidence>
<sequence>MRANRSRFITIATILLVIAGLAGALTAVLRSAQGASGSGGGRVDGRAGGVDLERVVADYTSRFGPGHGYRQPRKADRAGVAEAVGLLLDGHRDQAQQRLSQLDFTLRTLVDRVSGRSFAEIADRSDDAVAPRGWGRVYVDLGHRARWSVQVPHPVADQGTERLGVGVLRGSPGGVLVIAGAHRKAGRGDSADVAHRQDTVFDAVCDELARRGLPGIQVHGFADDSAPGYDVIASTGKGTTGRADGRRLADALRQKGYDVCRAWARSCPLEGTENVQGRRADSEGLAFLHVEFAHAVRDDEARTARAVTAVNTITARWAAAG</sequence>
<accession>A0ABW6H1W9</accession>